<dbReference type="Proteomes" id="UP000649826">
    <property type="component" value="Unassembled WGS sequence"/>
</dbReference>
<dbReference type="InterPro" id="IPR025641">
    <property type="entry name" value="DUF4340"/>
</dbReference>
<dbReference type="Pfam" id="PF14238">
    <property type="entry name" value="DUF4340"/>
    <property type="match status" value="2"/>
</dbReference>
<feature type="domain" description="DUF4340" evidence="3">
    <location>
        <begin position="314"/>
        <end position="458"/>
    </location>
</feature>
<organism evidence="4 5">
    <name type="scientific">Blautia difficilis</name>
    <dbReference type="NCBI Taxonomy" id="2763027"/>
    <lineage>
        <taxon>Bacteria</taxon>
        <taxon>Bacillati</taxon>
        <taxon>Bacillota</taxon>
        <taxon>Clostridia</taxon>
        <taxon>Lachnospirales</taxon>
        <taxon>Lachnospiraceae</taxon>
        <taxon>Blautia</taxon>
    </lineage>
</organism>
<evidence type="ECO:0000313" key="4">
    <source>
        <dbReference type="EMBL" id="MBC5778945.1"/>
    </source>
</evidence>
<comment type="caution">
    <text evidence="4">The sequence shown here is derived from an EMBL/GenBank/DDBJ whole genome shotgun (WGS) entry which is preliminary data.</text>
</comment>
<feature type="compositionally biased region" description="Acidic residues" evidence="1">
    <location>
        <begin position="317"/>
        <end position="326"/>
    </location>
</feature>
<accession>A0ABR7IFZ6</accession>
<feature type="signal peptide" evidence="2">
    <location>
        <begin position="1"/>
        <end position="23"/>
    </location>
</feature>
<evidence type="ECO:0000313" key="5">
    <source>
        <dbReference type="Proteomes" id="UP000649826"/>
    </source>
</evidence>
<feature type="region of interest" description="Disordered" evidence="1">
    <location>
        <begin position="281"/>
        <end position="331"/>
    </location>
</feature>
<feature type="domain" description="DUF4340" evidence="3">
    <location>
        <begin position="76"/>
        <end position="271"/>
    </location>
</feature>
<feature type="compositionally biased region" description="Acidic residues" evidence="1">
    <location>
        <begin position="288"/>
        <end position="306"/>
    </location>
</feature>
<evidence type="ECO:0000259" key="3">
    <source>
        <dbReference type="Pfam" id="PF14238"/>
    </source>
</evidence>
<name>A0ABR7IFZ6_9FIRM</name>
<protein>
    <submittedName>
        <fullName evidence="4">DUF4340 domain-containing protein</fullName>
    </submittedName>
</protein>
<feature type="chain" id="PRO_5046110914" evidence="2">
    <location>
        <begin position="24"/>
        <end position="520"/>
    </location>
</feature>
<evidence type="ECO:0000256" key="1">
    <source>
        <dbReference type="SAM" id="MobiDB-lite"/>
    </source>
</evidence>
<proteinExistence type="predicted"/>
<sequence length="520" mass="58589">MKNKTVKMIIAVAVLAVCCGGYAGVKTFVAKQEAKEESEEESEKTSVFTASADDIKSLDFLVDEKETTFEKRDDKWVKKDEEDFPVNQTTLSDAASALTSVESDRVLGDVDDLAEYGLDSPSNTIKITCESEKSEDKETEEKTTTLYVGDENSSTSQYYVYKDDDKSTVYMVESSCIEPFTKTLYDYAQMEDFPVISDTDNINKITVKGDKSYELSKNTDTNLWTVKGDGDEEKADTATVSSLTTSFGSMAYNSFVDYKCKDKSTYGLDKPYAVITVDYTEDQKDTDSSDTSEDSSTEDETTDETQSEAAESKDTSEDTEVSDLEDSEKTVENKQLVITVGKELDDSNRYVMVNDSDQVYTMSEDTLSALTDKSEEDFWDMTVNYVSTNDLKEVKVNYKGSDYDVNVSRETSEDDDGNEKETVTYKLDGSEVDETQFTTFYNKLINLAAQKRLTDEFKPETDPEMTVTFIKEDGNKMEAEYYSYDTNYYAVKVDSKIYLVNKMTVKELFTAFETLTGTEN</sequence>
<gene>
    <name evidence="4" type="ORF">H8Z82_04575</name>
</gene>
<evidence type="ECO:0000256" key="2">
    <source>
        <dbReference type="SAM" id="SignalP"/>
    </source>
</evidence>
<keyword evidence="2" id="KW-0732">Signal</keyword>
<keyword evidence="5" id="KW-1185">Reference proteome</keyword>
<reference evidence="4 5" key="1">
    <citation type="submission" date="2020-08" db="EMBL/GenBank/DDBJ databases">
        <title>Genome public.</title>
        <authorList>
            <person name="Liu C."/>
            <person name="Sun Q."/>
        </authorList>
    </citation>
    <scope>NUCLEOTIDE SEQUENCE [LARGE SCALE GENOMIC DNA]</scope>
    <source>
        <strain evidence="4 5">M29</strain>
    </source>
</reference>
<dbReference type="RefSeq" id="WP_186994407.1">
    <property type="nucleotide sequence ID" value="NZ_JACOQG010000004.1"/>
</dbReference>
<dbReference type="EMBL" id="JACOQG010000004">
    <property type="protein sequence ID" value="MBC5778945.1"/>
    <property type="molecule type" value="Genomic_DNA"/>
</dbReference>